<protein>
    <submittedName>
        <fullName evidence="2">Unnamed protein product</fullName>
    </submittedName>
</protein>
<feature type="compositionally biased region" description="Polar residues" evidence="1">
    <location>
        <begin position="974"/>
        <end position="983"/>
    </location>
</feature>
<feature type="region of interest" description="Disordered" evidence="1">
    <location>
        <begin position="964"/>
        <end position="1000"/>
    </location>
</feature>
<feature type="compositionally biased region" description="Basic residues" evidence="1">
    <location>
        <begin position="70"/>
        <end position="84"/>
    </location>
</feature>
<accession>A0A9W6WQN5</accession>
<feature type="compositionally biased region" description="Polar residues" evidence="1">
    <location>
        <begin position="425"/>
        <end position="435"/>
    </location>
</feature>
<sequence>MLEENQDGGFRDGSISSLKDSEDHPKWFDEAGKPSNLLAPPHDSKHKRHRQKQQKPVQDHASEYHEAHQQRRRCQTRVSTRRGGKVLEDDLTRRRSRTTGNSRLSSRAKPIGCAPSRRKESPTYANGIKLVDFAPVGSQVGLNLEELNWRMRRFTTNSVPVEPMEWTDQGRRASGRYHTVDGTQHHDRYRRSAKSSPRPSPPTFSSMMTDYKPSSIRYSKENPCDLSYLASFNVSTQSHLRAMLAFPTLVLLAQKINFSAQAPNVVVREKSEDNVKCSSPGWRDLRGSKPESGVSARICSLSCTSEVESRNPHTEATCWPRQLFGDYNGKTCIAALAAVRSMPRAPCLSIAHTPRSSARASRIFASLWRKATVEKTPARLNTAQSAVIKAGRAHQTPLTLALRPDHCCTKFMCKACAEKRKSPVVQDQQPQSLDSSWPEGVRSANSLQKLQQREDRNSRLHNNQPSDQALKLEHLHEPDSSEQRQKRKQLHENCKRQKSQDKAYEQPRVEGRRRGSSQTSSDGTRSSSNSVLHPFANHRMSRESVIRERRPSSSIDIRTRAATMDPRASVETPIRPRKSSNGKSEPRKSEKKDSRRSRVDQRLSSTADILGMSRSLELPSNYFDMSSASPTFSATSAPENDPLDWKQMETVLPKWSLGRRTRPKRSASDAAALPKSVAVRSTKDNLVKENLVMDDLVKEDLVKEDLVKEDLVKEDLVKDDPVKDNPVKHDPVNGNPATFAIDLGYLRASLTSDTIAGLVALGFASSISTVFTIEIAVTDGRLTGVEPRLHSSLSSASVAASFNHCAFRQQQSDADGYPFLTPPADTKNHGQLQGRRGSCEEARDLSLLQNSELSLTQYILMRLCTNDVCFFIAQQVCEECNATASNRDSMKLSELAVPVRHQHACQSCARLHPQATELQSPARERRSSRLPRLNSAPVSGGHRIDSLSNMSRDRSCWARDSKPSTGFLSAADQPDQQTLSSAARMSRESPQGAHRSAEMDLSSVDLRRRRHTSAIAPTSRSCDFTRPARGLTARQLLRANATELQTSRRKANATELHTSRRIERGDPTSYSCDFTRTTPRMAIRDATSTESKGLELSMLDMQDVPKSTSCDLTGAKPILDMSNEPNELELSTVDLRLPKYKVGIPAPTKRGRRSSAADPVNSALTPISIEHLAAIDAKLSSVELTLKHYDTPSKNTKKKPEKLKAKSPSSISSGGSGDSSKANKHHAKPINFHLSTVDLRPRPRRHTTTDAQGQKAKSPRVEHQESAVEEVEIENRGGFARFHRKKSAESIDFHLSTFDLKPRRHTTDSKPESIQVNARSHKSRSKKEKENKVEVKPIPSAPEVTTPTYSKQEPCDLAYLENFRSYTL</sequence>
<proteinExistence type="predicted"/>
<comment type="caution">
    <text evidence="2">The sequence shown here is derived from an EMBL/GenBank/DDBJ whole genome shotgun (WGS) entry which is preliminary data.</text>
</comment>
<feature type="compositionally biased region" description="Basic and acidic residues" evidence="1">
    <location>
        <begin position="19"/>
        <end position="32"/>
    </location>
</feature>
<feature type="region of interest" description="Disordered" evidence="1">
    <location>
        <begin position="1"/>
        <end position="121"/>
    </location>
</feature>
<feature type="region of interest" description="Disordered" evidence="1">
    <location>
        <begin position="1302"/>
        <end position="1351"/>
    </location>
</feature>
<feature type="region of interest" description="Disordered" evidence="1">
    <location>
        <begin position="420"/>
        <end position="464"/>
    </location>
</feature>
<dbReference type="Proteomes" id="UP001165083">
    <property type="component" value="Unassembled WGS sequence"/>
</dbReference>
<keyword evidence="3" id="KW-1185">Reference proteome</keyword>
<feature type="compositionally biased region" description="Low complexity" evidence="1">
    <location>
        <begin position="98"/>
        <end position="107"/>
    </location>
</feature>
<reference evidence="2" key="1">
    <citation type="submission" date="2023-04" db="EMBL/GenBank/DDBJ databases">
        <title>Phytophthora lilii NBRC 32176.</title>
        <authorList>
            <person name="Ichikawa N."/>
            <person name="Sato H."/>
            <person name="Tonouchi N."/>
        </authorList>
    </citation>
    <scope>NUCLEOTIDE SEQUENCE</scope>
    <source>
        <strain evidence="2">NBRC 32176</strain>
    </source>
</reference>
<feature type="compositionally biased region" description="Low complexity" evidence="1">
    <location>
        <begin position="516"/>
        <end position="530"/>
    </location>
</feature>
<organism evidence="2 3">
    <name type="scientific">Phytophthora lilii</name>
    <dbReference type="NCBI Taxonomy" id="2077276"/>
    <lineage>
        <taxon>Eukaryota</taxon>
        <taxon>Sar</taxon>
        <taxon>Stramenopiles</taxon>
        <taxon>Oomycota</taxon>
        <taxon>Peronosporomycetes</taxon>
        <taxon>Peronosporales</taxon>
        <taxon>Peronosporaceae</taxon>
        <taxon>Phytophthora</taxon>
    </lineage>
</organism>
<dbReference type="OrthoDB" id="128914at2759"/>
<feature type="region of interest" description="Disordered" evidence="1">
    <location>
        <begin position="915"/>
        <end position="947"/>
    </location>
</feature>
<feature type="compositionally biased region" description="Basic and acidic residues" evidence="1">
    <location>
        <begin position="57"/>
        <end position="69"/>
    </location>
</feature>
<feature type="compositionally biased region" description="Basic and acidic residues" evidence="1">
    <location>
        <begin position="477"/>
        <end position="513"/>
    </location>
</feature>
<evidence type="ECO:0000313" key="3">
    <source>
        <dbReference type="Proteomes" id="UP001165083"/>
    </source>
</evidence>
<feature type="region of interest" description="Disordered" evidence="1">
    <location>
        <begin position="175"/>
        <end position="209"/>
    </location>
</feature>
<feature type="region of interest" description="Disordered" evidence="1">
    <location>
        <begin position="477"/>
        <end position="611"/>
    </location>
</feature>
<feature type="region of interest" description="Disordered" evidence="1">
    <location>
        <begin position="1191"/>
        <end position="1270"/>
    </location>
</feature>
<evidence type="ECO:0000313" key="2">
    <source>
        <dbReference type="EMBL" id="GMF12963.1"/>
    </source>
</evidence>
<name>A0A9W6WQN5_9STRA</name>
<gene>
    <name evidence="2" type="ORF">Plil01_000349700</name>
</gene>
<feature type="compositionally biased region" description="Basic and acidic residues" evidence="1">
    <location>
        <begin position="540"/>
        <end position="551"/>
    </location>
</feature>
<feature type="compositionally biased region" description="Basic and acidic residues" evidence="1">
    <location>
        <begin position="584"/>
        <end position="601"/>
    </location>
</feature>
<dbReference type="EMBL" id="BSXW01000137">
    <property type="protein sequence ID" value="GMF12963.1"/>
    <property type="molecule type" value="Genomic_DNA"/>
</dbReference>
<evidence type="ECO:0000256" key="1">
    <source>
        <dbReference type="SAM" id="MobiDB-lite"/>
    </source>
</evidence>
<feature type="compositionally biased region" description="Basic residues" evidence="1">
    <location>
        <begin position="44"/>
        <end position="53"/>
    </location>
</feature>